<feature type="domain" description="Peptidase M13 N-terminal" evidence="9">
    <location>
        <begin position="51"/>
        <end position="438"/>
    </location>
</feature>
<dbReference type="Pfam" id="PF01431">
    <property type="entry name" value="Peptidase_M13"/>
    <property type="match status" value="1"/>
</dbReference>
<feature type="chain" id="PRO_5028878946" evidence="7">
    <location>
        <begin position="24"/>
        <end position="693"/>
    </location>
</feature>
<evidence type="ECO:0000256" key="2">
    <source>
        <dbReference type="ARBA" id="ARBA00022670"/>
    </source>
</evidence>
<dbReference type="Gene3D" id="1.10.1380.10">
    <property type="entry name" value="Neutral endopeptidase , domain2"/>
    <property type="match status" value="1"/>
</dbReference>
<dbReference type="KEGG" id="ssau:H8M03_02165"/>
<protein>
    <submittedName>
        <fullName evidence="10">M13 family metallopeptidase</fullName>
    </submittedName>
</protein>
<proteinExistence type="predicted"/>
<keyword evidence="5" id="KW-0862">Zinc</keyword>
<comment type="cofactor">
    <cofactor evidence="1">
        <name>Zn(2+)</name>
        <dbReference type="ChEBI" id="CHEBI:29105"/>
    </cofactor>
</comment>
<dbReference type="AlphaFoldDB" id="A0A7G9L3I4"/>
<dbReference type="Pfam" id="PF05649">
    <property type="entry name" value="Peptidase_M13_N"/>
    <property type="match status" value="1"/>
</dbReference>
<accession>A0A7G9L3I4</accession>
<keyword evidence="11" id="KW-1185">Reference proteome</keyword>
<keyword evidence="7" id="KW-0732">Signal</keyword>
<dbReference type="InterPro" id="IPR000718">
    <property type="entry name" value="Peptidase_M13"/>
</dbReference>
<dbReference type="InterPro" id="IPR042089">
    <property type="entry name" value="Peptidase_M13_dom_2"/>
</dbReference>
<evidence type="ECO:0000256" key="4">
    <source>
        <dbReference type="ARBA" id="ARBA00022801"/>
    </source>
</evidence>
<sequence>MTRSALLLAASALALNLSACNSAEIGNEQETAVEAKGLGIVPASMDKTVKPGDDFFSFANGTWVKNTPIPPDQSNIGGFTIADMEREKNTKAMLAEILKANPSADSDEGRIANYYRAYLDTAAIDRAGMAPAQADIQAIARIADRKQLSAAIGSSLRADTDPLNATNFHTGNLFGVFVTQGLNTPGETLPYLMQGGIGLPEREYYLSSDSDMAGIRDKYKSYIATVLQAAGIADAQGAADRVLALETKIAQAHVTREESEDFAKGATVWTRAELERNAPGIDWGALLGAAQLGNAPKFDAYHAGAIPKLAALVGSEPLRSWKEWMAFHLLNDNASVLPKPIRDASFAFNGTTLSGTPQQRPREDQALNATSNALQDAVGKAYVDRYFPAAAKADVSRMADNIKAAFVRRVEAIDWMAPSTKDEALKKARGIIVGVGYPDAWRSYSSVTIDPTTPYANQKAARLAEYRHQIAKIGKPMDRNEWWMPPQLVNAVNIPVANTLNFPAAILQPPFYDAKADPAANYGAIGAVIGHEISHSFDNNGALFDASGRLRNWWTPADFQRFQAAGTALAAQYDAYEALPGLRVNGKLTLGENIADVAGLGAAYDAYRASLGGKEAPVIDGFTGDQRFFIAYGQAWASKLREETMRQRVLTNGHAPGQFRALTVRNLAPWYAAFGVQPGQRLFLKPEERVKVW</sequence>
<evidence type="ECO:0000313" key="11">
    <source>
        <dbReference type="Proteomes" id="UP000515861"/>
    </source>
</evidence>
<dbReference type="GO" id="GO:0004222">
    <property type="term" value="F:metalloendopeptidase activity"/>
    <property type="evidence" value="ECO:0007669"/>
    <property type="project" value="InterPro"/>
</dbReference>
<gene>
    <name evidence="10" type="ORF">H8M03_02165</name>
</gene>
<keyword evidence="4" id="KW-0378">Hydrolase</keyword>
<evidence type="ECO:0000259" key="9">
    <source>
        <dbReference type="Pfam" id="PF05649"/>
    </source>
</evidence>
<dbReference type="EMBL" id="CP060697">
    <property type="protein sequence ID" value="QNM83183.1"/>
    <property type="molecule type" value="Genomic_DNA"/>
</dbReference>
<dbReference type="GO" id="GO:0005886">
    <property type="term" value="C:plasma membrane"/>
    <property type="evidence" value="ECO:0007669"/>
    <property type="project" value="TreeGrafter"/>
</dbReference>
<dbReference type="CDD" id="cd08662">
    <property type="entry name" value="M13"/>
    <property type="match status" value="1"/>
</dbReference>
<dbReference type="SUPFAM" id="SSF55486">
    <property type="entry name" value="Metalloproteases ('zincins'), catalytic domain"/>
    <property type="match status" value="1"/>
</dbReference>
<dbReference type="InterPro" id="IPR008753">
    <property type="entry name" value="Peptidase_M13_N"/>
</dbReference>
<dbReference type="PROSITE" id="PS51885">
    <property type="entry name" value="NEPRILYSIN"/>
    <property type="match status" value="1"/>
</dbReference>
<keyword evidence="3" id="KW-0479">Metal-binding</keyword>
<evidence type="ECO:0000313" key="10">
    <source>
        <dbReference type="EMBL" id="QNM83183.1"/>
    </source>
</evidence>
<dbReference type="GO" id="GO:0046872">
    <property type="term" value="F:metal ion binding"/>
    <property type="evidence" value="ECO:0007669"/>
    <property type="project" value="UniProtKB-KW"/>
</dbReference>
<evidence type="ECO:0000256" key="1">
    <source>
        <dbReference type="ARBA" id="ARBA00001947"/>
    </source>
</evidence>
<evidence type="ECO:0000256" key="3">
    <source>
        <dbReference type="ARBA" id="ARBA00022723"/>
    </source>
</evidence>
<dbReference type="Proteomes" id="UP000515861">
    <property type="component" value="Chromosome"/>
</dbReference>
<dbReference type="RefSeq" id="WP_187480138.1">
    <property type="nucleotide sequence ID" value="NZ_CP060697.1"/>
</dbReference>
<dbReference type="Gene3D" id="3.40.390.10">
    <property type="entry name" value="Collagenase (Catalytic Domain)"/>
    <property type="match status" value="1"/>
</dbReference>
<keyword evidence="6" id="KW-0482">Metalloprotease</keyword>
<dbReference type="PANTHER" id="PTHR11733">
    <property type="entry name" value="ZINC METALLOPROTEASE FAMILY M13 NEPRILYSIN-RELATED"/>
    <property type="match status" value="1"/>
</dbReference>
<feature type="domain" description="Peptidase M13 C-terminal" evidence="8">
    <location>
        <begin position="490"/>
        <end position="690"/>
    </location>
</feature>
<evidence type="ECO:0000256" key="7">
    <source>
        <dbReference type="SAM" id="SignalP"/>
    </source>
</evidence>
<evidence type="ECO:0000259" key="8">
    <source>
        <dbReference type="Pfam" id="PF01431"/>
    </source>
</evidence>
<dbReference type="InterPro" id="IPR024079">
    <property type="entry name" value="MetalloPept_cat_dom_sf"/>
</dbReference>
<dbReference type="PRINTS" id="PR00786">
    <property type="entry name" value="NEPRILYSIN"/>
</dbReference>
<organism evidence="10 11">
    <name type="scientific">Sphingomonas sabuli</name>
    <dbReference type="NCBI Taxonomy" id="2764186"/>
    <lineage>
        <taxon>Bacteria</taxon>
        <taxon>Pseudomonadati</taxon>
        <taxon>Pseudomonadota</taxon>
        <taxon>Alphaproteobacteria</taxon>
        <taxon>Sphingomonadales</taxon>
        <taxon>Sphingomonadaceae</taxon>
        <taxon>Sphingomonas</taxon>
    </lineage>
</organism>
<evidence type="ECO:0000256" key="6">
    <source>
        <dbReference type="ARBA" id="ARBA00023049"/>
    </source>
</evidence>
<name>A0A7G9L3I4_9SPHN</name>
<dbReference type="PANTHER" id="PTHR11733:SF211">
    <property type="entry name" value="OLIGOPEPTIDASE LIPOPROTEIN M13 FAMILY"/>
    <property type="match status" value="1"/>
</dbReference>
<dbReference type="GO" id="GO:0016485">
    <property type="term" value="P:protein processing"/>
    <property type="evidence" value="ECO:0007669"/>
    <property type="project" value="TreeGrafter"/>
</dbReference>
<feature type="signal peptide" evidence="7">
    <location>
        <begin position="1"/>
        <end position="23"/>
    </location>
</feature>
<keyword evidence="2" id="KW-0645">Protease</keyword>
<evidence type="ECO:0000256" key="5">
    <source>
        <dbReference type="ARBA" id="ARBA00022833"/>
    </source>
</evidence>
<dbReference type="InterPro" id="IPR018497">
    <property type="entry name" value="Peptidase_M13_C"/>
</dbReference>
<reference evidence="10 11" key="1">
    <citation type="submission" date="2020-08" db="EMBL/GenBank/DDBJ databases">
        <title>Sphingomonas sp. sand1-3 16S ribosomal RNA gene Genome sequencing and assembly.</title>
        <authorList>
            <person name="Kang M."/>
        </authorList>
    </citation>
    <scope>NUCLEOTIDE SEQUENCE [LARGE SCALE GENOMIC DNA]</scope>
    <source>
        <strain evidence="11">sand1-3</strain>
    </source>
</reference>